<gene>
    <name evidence="2" type="primary">TECTA</name>
</gene>
<dbReference type="GO" id="GO:0007160">
    <property type="term" value="P:cell-matrix adhesion"/>
    <property type="evidence" value="ECO:0007669"/>
    <property type="project" value="InterPro"/>
</dbReference>
<protein>
    <recommendedName>
        <fullName evidence="1">NIDO domain-containing protein</fullName>
    </recommendedName>
</protein>
<keyword evidence="3" id="KW-1185">Reference proteome</keyword>
<dbReference type="PANTHER" id="PTHR46160">
    <property type="entry name" value="ALPHA-TECTORIN-RELATED"/>
    <property type="match status" value="1"/>
</dbReference>
<sequence length="438" mass="48950">MYQVTVGQTIVTGLQLVALCSDDNALQCRTLLFLALSQDILYPFGPTHRDLETPKMDDGSSPEISLLIPFVFFTIPYRTIYVNNNGVISFNVQVSQFTPEAFPLSDSRSFIAPLWADVHNGIRGDVYYRETTEPDILDRASQDVRKYFKNMPTFTATWVFISTWHQVTFYGGSQTTPVNTFQCILISDGAAFFAMFNYGEITWSTGTASGGDPLTDVSHFFNLPGSRSNDVVNIEQTTNVNQPGRWLFRIDSEQIDPANGCSYNGKSNAVMHTTMDDGSSPEISLLIPFVFFTIPYRTIYVSPQWPYIQFTPEAFPLSDSRSFIAPLWADVHNGIRGDVYYRETTEPDILDRASQDVRKYFKNMPTFTATWVFISTWHQVTFYGGSQTTPVNTFQCILISDGAAFFAMFNYGEITWSTGTASGGDPLTGLGGTTAQVS</sequence>
<accession>A0AAY4DWI2</accession>
<evidence type="ECO:0000313" key="3">
    <source>
        <dbReference type="Proteomes" id="UP000694580"/>
    </source>
</evidence>
<dbReference type="Pfam" id="PF06119">
    <property type="entry name" value="NIDO"/>
    <property type="match status" value="2"/>
</dbReference>
<dbReference type="PANTHER" id="PTHR46160:SF3">
    <property type="entry name" value="ALPHA-TECTORIN"/>
    <property type="match status" value="1"/>
</dbReference>
<dbReference type="Ensembl" id="ENSDCDT00010060046.1">
    <property type="protein sequence ID" value="ENSDCDP00010049640.1"/>
    <property type="gene ID" value="ENSDCDG00010029630.1"/>
</dbReference>
<dbReference type="InterPro" id="IPR003886">
    <property type="entry name" value="NIDO_dom"/>
</dbReference>
<organism evidence="2 3">
    <name type="scientific">Denticeps clupeoides</name>
    <name type="common">denticle herring</name>
    <dbReference type="NCBI Taxonomy" id="299321"/>
    <lineage>
        <taxon>Eukaryota</taxon>
        <taxon>Metazoa</taxon>
        <taxon>Chordata</taxon>
        <taxon>Craniata</taxon>
        <taxon>Vertebrata</taxon>
        <taxon>Euteleostomi</taxon>
        <taxon>Actinopterygii</taxon>
        <taxon>Neopterygii</taxon>
        <taxon>Teleostei</taxon>
        <taxon>Clupei</taxon>
        <taxon>Clupeiformes</taxon>
        <taxon>Denticipitoidei</taxon>
        <taxon>Denticipitidae</taxon>
        <taxon>Denticeps</taxon>
    </lineage>
</organism>
<reference evidence="2 3" key="1">
    <citation type="submission" date="2020-06" db="EMBL/GenBank/DDBJ databases">
        <authorList>
            <consortium name="Wellcome Sanger Institute Data Sharing"/>
        </authorList>
    </citation>
    <scope>NUCLEOTIDE SEQUENCE [LARGE SCALE GENOMIC DNA]</scope>
</reference>
<proteinExistence type="predicted"/>
<evidence type="ECO:0000259" key="1">
    <source>
        <dbReference type="PROSITE" id="PS51220"/>
    </source>
</evidence>
<name>A0AAY4DWI2_9TELE</name>
<dbReference type="AlphaFoldDB" id="A0AAY4DWI2"/>
<reference evidence="2" key="3">
    <citation type="submission" date="2025-09" db="UniProtKB">
        <authorList>
            <consortium name="Ensembl"/>
        </authorList>
    </citation>
    <scope>IDENTIFICATION</scope>
</reference>
<feature type="domain" description="NIDO" evidence="1">
    <location>
        <begin position="113"/>
        <end position="253"/>
    </location>
</feature>
<reference evidence="2" key="2">
    <citation type="submission" date="2025-08" db="UniProtKB">
        <authorList>
            <consortium name="Ensembl"/>
        </authorList>
    </citation>
    <scope>IDENTIFICATION</scope>
</reference>
<dbReference type="Proteomes" id="UP000694580">
    <property type="component" value="Chromosome 6"/>
</dbReference>
<dbReference type="PROSITE" id="PS51220">
    <property type="entry name" value="NIDO"/>
    <property type="match status" value="2"/>
</dbReference>
<dbReference type="GeneTree" id="ENSGT00950000183155"/>
<dbReference type="InterPro" id="IPR052749">
    <property type="entry name" value="Alpha-tectorin"/>
</dbReference>
<dbReference type="SMART" id="SM00539">
    <property type="entry name" value="NIDO"/>
    <property type="match status" value="2"/>
</dbReference>
<evidence type="ECO:0000313" key="2">
    <source>
        <dbReference type="Ensembl" id="ENSDCDP00010049640.1"/>
    </source>
</evidence>
<feature type="domain" description="NIDO" evidence="1">
    <location>
        <begin position="326"/>
        <end position="438"/>
    </location>
</feature>